<proteinExistence type="inferred from homology"/>
<evidence type="ECO:0000259" key="4">
    <source>
        <dbReference type="Pfam" id="PF01420"/>
    </source>
</evidence>
<gene>
    <name evidence="5" type="ORF">EDC37_11461</name>
</gene>
<dbReference type="RefSeq" id="WP_132550714.1">
    <property type="nucleotide sequence ID" value="NZ_SMAA01000014.1"/>
</dbReference>
<name>A0A4R3K4P0_9FIRM</name>
<evidence type="ECO:0000256" key="3">
    <source>
        <dbReference type="ARBA" id="ARBA00023125"/>
    </source>
</evidence>
<keyword evidence="6" id="KW-1185">Reference proteome</keyword>
<dbReference type="OrthoDB" id="9811611at2"/>
<evidence type="ECO:0000313" key="6">
    <source>
        <dbReference type="Proteomes" id="UP000295188"/>
    </source>
</evidence>
<sequence>MINWKETRVGDIGKVITGKTPKTSIDENYGGDIPFITPSDDMTTKYIFTTNKKLTEMGAQSVKNNIIPPNTICVSCIGSDLGKVVISTETSVTNQQINSIVLNENEYDLDFIYYVMTSLGKVMNHHSKTSTAVPIVNKTQFSDYTFMCPDLITQKKIGGVLASLDDKISNNRSINRNLAEQAATLFQAWFVKFEPYGGSMPDNWSEGNLGQIAELKTRSFSPAKNPDVTLEHYSIPSYDEKHFPVFEIASGVKSNKYVLTPSSVMISKLNPDTKRIWRPLCLTSHAVCSTEFMVYEAINPEHKDYVYSIIDDPMFSAFLCAHTTGSTNSRQRATPSVTLTYPVLIPPDDVINEFCSIVSPMYDLIGANTLENQKLANTRDSLLPKLMSGELNVSGIIS</sequence>
<evidence type="ECO:0000256" key="2">
    <source>
        <dbReference type="ARBA" id="ARBA00022747"/>
    </source>
</evidence>
<dbReference type="Gene3D" id="1.10.287.1120">
    <property type="entry name" value="Bipartite methylase S protein"/>
    <property type="match status" value="1"/>
</dbReference>
<evidence type="ECO:0000313" key="5">
    <source>
        <dbReference type="EMBL" id="TCS77660.1"/>
    </source>
</evidence>
<accession>A0A4R3K4P0</accession>
<feature type="domain" description="Type I restriction modification DNA specificity" evidence="4">
    <location>
        <begin position="2"/>
        <end position="175"/>
    </location>
</feature>
<keyword evidence="2" id="KW-0680">Restriction system</keyword>
<dbReference type="PANTHER" id="PTHR30408:SF13">
    <property type="entry name" value="TYPE I RESTRICTION ENZYME HINDI SPECIFICITY SUBUNIT"/>
    <property type="match status" value="1"/>
</dbReference>
<dbReference type="InterPro" id="IPR044946">
    <property type="entry name" value="Restrct_endonuc_typeI_TRD_sf"/>
</dbReference>
<evidence type="ECO:0000256" key="1">
    <source>
        <dbReference type="ARBA" id="ARBA00010923"/>
    </source>
</evidence>
<dbReference type="AlphaFoldDB" id="A0A4R3K4P0"/>
<dbReference type="SUPFAM" id="SSF116734">
    <property type="entry name" value="DNA methylase specificity domain"/>
    <property type="match status" value="2"/>
</dbReference>
<keyword evidence="3" id="KW-0238">DNA-binding</keyword>
<dbReference type="Pfam" id="PF01420">
    <property type="entry name" value="Methylase_S"/>
    <property type="match status" value="1"/>
</dbReference>
<dbReference type="PANTHER" id="PTHR30408">
    <property type="entry name" value="TYPE-1 RESTRICTION ENZYME ECOKI SPECIFICITY PROTEIN"/>
    <property type="match status" value="1"/>
</dbReference>
<dbReference type="EMBL" id="SMAA01000014">
    <property type="protein sequence ID" value="TCS77660.1"/>
    <property type="molecule type" value="Genomic_DNA"/>
</dbReference>
<dbReference type="Gene3D" id="3.90.220.20">
    <property type="entry name" value="DNA methylase specificity domains"/>
    <property type="match status" value="2"/>
</dbReference>
<dbReference type="GO" id="GO:0009307">
    <property type="term" value="P:DNA restriction-modification system"/>
    <property type="evidence" value="ECO:0007669"/>
    <property type="project" value="UniProtKB-KW"/>
</dbReference>
<dbReference type="GO" id="GO:0003677">
    <property type="term" value="F:DNA binding"/>
    <property type="evidence" value="ECO:0007669"/>
    <property type="project" value="UniProtKB-KW"/>
</dbReference>
<comment type="caution">
    <text evidence="5">The sequence shown here is derived from an EMBL/GenBank/DDBJ whole genome shotgun (WGS) entry which is preliminary data.</text>
</comment>
<dbReference type="InterPro" id="IPR000055">
    <property type="entry name" value="Restrct_endonuc_typeI_TRD"/>
</dbReference>
<comment type="similarity">
    <text evidence="1">Belongs to the type-I restriction system S methylase family.</text>
</comment>
<reference evidence="5 6" key="1">
    <citation type="submission" date="2019-03" db="EMBL/GenBank/DDBJ databases">
        <title>Genomic Encyclopedia of Type Strains, Phase IV (KMG-IV): sequencing the most valuable type-strain genomes for metagenomic binning, comparative biology and taxonomic classification.</title>
        <authorList>
            <person name="Goeker M."/>
        </authorList>
    </citation>
    <scope>NUCLEOTIDE SEQUENCE [LARGE SCALE GENOMIC DNA]</scope>
    <source>
        <strain evidence="5 6">DSM 20467</strain>
    </source>
</reference>
<dbReference type="CDD" id="cd17516">
    <property type="entry name" value="RMtype1_S_HinAWORF1578P-TRD2-CR2_like"/>
    <property type="match status" value="1"/>
</dbReference>
<protein>
    <submittedName>
        <fullName evidence="5">Type I restriction enzyme S subunit</fullName>
    </submittedName>
</protein>
<organism evidence="5 6">
    <name type="scientific">Pectinatus cerevisiiphilus</name>
    <dbReference type="NCBI Taxonomy" id="86956"/>
    <lineage>
        <taxon>Bacteria</taxon>
        <taxon>Bacillati</taxon>
        <taxon>Bacillota</taxon>
        <taxon>Negativicutes</taxon>
        <taxon>Selenomonadales</taxon>
        <taxon>Selenomonadaceae</taxon>
        <taxon>Pectinatus</taxon>
    </lineage>
</organism>
<dbReference type="Proteomes" id="UP000295188">
    <property type="component" value="Unassembled WGS sequence"/>
</dbReference>
<dbReference type="InterPro" id="IPR052021">
    <property type="entry name" value="Type-I_RS_S_subunit"/>
</dbReference>